<accession>A0A327RHM7</accession>
<gene>
    <name evidence="1" type="ORF">LY08_01311</name>
</gene>
<keyword evidence="2" id="KW-1185">Reference proteome</keyword>
<evidence type="ECO:0000313" key="1">
    <source>
        <dbReference type="EMBL" id="RAJ14963.1"/>
    </source>
</evidence>
<dbReference type="AlphaFoldDB" id="A0A327RHM7"/>
<comment type="caution">
    <text evidence="1">The sequence shown here is derived from an EMBL/GenBank/DDBJ whole genome shotgun (WGS) entry which is preliminary data.</text>
</comment>
<dbReference type="PROSITE" id="PS51257">
    <property type="entry name" value="PROKAR_LIPOPROTEIN"/>
    <property type="match status" value="1"/>
</dbReference>
<evidence type="ECO:0000313" key="2">
    <source>
        <dbReference type="Proteomes" id="UP000248703"/>
    </source>
</evidence>
<organism evidence="1 2">
    <name type="scientific">Olleya aquimaris</name>
    <dbReference type="NCBI Taxonomy" id="639310"/>
    <lineage>
        <taxon>Bacteria</taxon>
        <taxon>Pseudomonadati</taxon>
        <taxon>Bacteroidota</taxon>
        <taxon>Flavobacteriia</taxon>
        <taxon>Flavobacteriales</taxon>
        <taxon>Flavobacteriaceae</taxon>
    </lineage>
</organism>
<dbReference type="RefSeq" id="WP_111659642.1">
    <property type="nucleotide sequence ID" value="NZ_QLLO01000004.1"/>
</dbReference>
<protein>
    <recommendedName>
        <fullName evidence="3">Nitrite reductase/ring-hydroxylating ferredoxin subunit</fullName>
    </recommendedName>
</protein>
<dbReference type="OrthoDB" id="1201186at2"/>
<sequence length="148" mass="16194">MKRSLFTIVFCVSLILSCQKNDDNDNNNNYIPNIAFDTLDSINTALPQYNNLQFPGNFVVLNAFGYNGIVIYSKGNNTYSAFEITDPNHAPSGCSSLTVEGIAATCNCEDNNSYNIVDGAPFDGTTGQFSLKPYFVEVSGSVIRVYNN</sequence>
<name>A0A327RHM7_9FLAO</name>
<evidence type="ECO:0008006" key="3">
    <source>
        <dbReference type="Google" id="ProtNLM"/>
    </source>
</evidence>
<proteinExistence type="predicted"/>
<reference evidence="1 2" key="1">
    <citation type="submission" date="2018-06" db="EMBL/GenBank/DDBJ databases">
        <title>Genomic Encyclopedia of Archaeal and Bacterial Type Strains, Phase II (KMG-II): from individual species to whole genera.</title>
        <authorList>
            <person name="Goeker M."/>
        </authorList>
    </citation>
    <scope>NUCLEOTIDE SEQUENCE [LARGE SCALE GENOMIC DNA]</scope>
    <source>
        <strain evidence="1 2">DSM 24464</strain>
    </source>
</reference>
<dbReference type="EMBL" id="QLLO01000004">
    <property type="protein sequence ID" value="RAJ14963.1"/>
    <property type="molecule type" value="Genomic_DNA"/>
</dbReference>
<dbReference type="Proteomes" id="UP000248703">
    <property type="component" value="Unassembled WGS sequence"/>
</dbReference>